<dbReference type="Gene3D" id="1.10.1200.10">
    <property type="entry name" value="ACP-like"/>
    <property type="match status" value="1"/>
</dbReference>
<dbReference type="InterPro" id="IPR045851">
    <property type="entry name" value="AMP-bd_C_sf"/>
</dbReference>
<dbReference type="SUPFAM" id="SSF56801">
    <property type="entry name" value="Acetyl-CoA synthetase-like"/>
    <property type="match status" value="2"/>
</dbReference>
<feature type="domain" description="Carrier" evidence="6">
    <location>
        <begin position="574"/>
        <end position="653"/>
    </location>
</feature>
<protein>
    <submittedName>
        <fullName evidence="7">Non-ribosomal peptide synthetase</fullName>
    </submittedName>
</protein>
<dbReference type="InterPro" id="IPR040097">
    <property type="entry name" value="FAAL/FAAC"/>
</dbReference>
<dbReference type="InterPro" id="IPR042099">
    <property type="entry name" value="ANL_N_sf"/>
</dbReference>
<evidence type="ECO:0000256" key="5">
    <source>
        <dbReference type="ARBA" id="ARBA00023098"/>
    </source>
</evidence>
<keyword evidence="5" id="KW-0443">Lipid metabolism</keyword>
<dbReference type="Pfam" id="PF00550">
    <property type="entry name" value="PP-binding"/>
    <property type="match status" value="2"/>
</dbReference>
<dbReference type="NCBIfam" id="TIGR01733">
    <property type="entry name" value="AA-adenyl-dom"/>
    <property type="match status" value="1"/>
</dbReference>
<dbReference type="PROSITE" id="PS50075">
    <property type="entry name" value="CARRIER"/>
    <property type="match status" value="2"/>
</dbReference>
<dbReference type="PANTHER" id="PTHR45527:SF1">
    <property type="entry name" value="FATTY ACID SYNTHASE"/>
    <property type="match status" value="1"/>
</dbReference>
<dbReference type="InterPro" id="IPR029058">
    <property type="entry name" value="AB_hydrolase_fold"/>
</dbReference>
<dbReference type="InterPro" id="IPR010071">
    <property type="entry name" value="AA_adenyl_dom"/>
</dbReference>
<dbReference type="PANTHER" id="PTHR45527">
    <property type="entry name" value="NONRIBOSOMAL PEPTIDE SYNTHETASE"/>
    <property type="match status" value="1"/>
</dbReference>
<dbReference type="InterPro" id="IPR009081">
    <property type="entry name" value="PP-bd_ACP"/>
</dbReference>
<dbReference type="SUPFAM" id="SSF47336">
    <property type="entry name" value="ACP-like"/>
    <property type="match status" value="2"/>
</dbReference>
<dbReference type="InterPro" id="IPR036736">
    <property type="entry name" value="ACP-like_sf"/>
</dbReference>
<gene>
    <name evidence="7" type="ORF">GCM10010439_63560</name>
</gene>
<dbReference type="InterPro" id="IPR025110">
    <property type="entry name" value="AMP-bd_C"/>
</dbReference>
<dbReference type="CDD" id="cd05931">
    <property type="entry name" value="FAAL"/>
    <property type="match status" value="1"/>
</dbReference>
<dbReference type="Gene3D" id="3.30.559.30">
    <property type="entry name" value="Nonribosomal peptide synthetase, condensation domain"/>
    <property type="match status" value="1"/>
</dbReference>
<dbReference type="Gene3D" id="3.40.50.12780">
    <property type="entry name" value="N-terminal domain of ligase-like"/>
    <property type="match status" value="2"/>
</dbReference>
<dbReference type="PROSITE" id="PS00012">
    <property type="entry name" value="PHOSPHOPANTETHEINE"/>
    <property type="match status" value="1"/>
</dbReference>
<dbReference type="SUPFAM" id="SSF52777">
    <property type="entry name" value="CoA-dependent acyltransferases"/>
    <property type="match status" value="2"/>
</dbReference>
<comment type="caution">
    <text evidence="7">The sequence shown here is derived from an EMBL/GenBank/DDBJ whole genome shotgun (WGS) entry which is preliminary data.</text>
</comment>
<dbReference type="InterPro" id="IPR020806">
    <property type="entry name" value="PKS_PP-bd"/>
</dbReference>
<dbReference type="Pfam" id="PF00668">
    <property type="entry name" value="Condensation"/>
    <property type="match status" value="1"/>
</dbReference>
<evidence type="ECO:0000313" key="8">
    <source>
        <dbReference type="Proteomes" id="UP001501842"/>
    </source>
</evidence>
<proteinExistence type="predicted"/>
<keyword evidence="8" id="KW-1185">Reference proteome</keyword>
<dbReference type="Gene3D" id="3.30.559.10">
    <property type="entry name" value="Chloramphenicol acetyltransferase-like domain"/>
    <property type="match status" value="1"/>
</dbReference>
<dbReference type="Pfam" id="PF23024">
    <property type="entry name" value="AMP-dom_DIP2-like"/>
    <property type="match status" value="1"/>
</dbReference>
<evidence type="ECO:0000313" key="7">
    <source>
        <dbReference type="EMBL" id="GAA2736442.1"/>
    </source>
</evidence>
<feature type="domain" description="Carrier" evidence="6">
    <location>
        <begin position="1605"/>
        <end position="1680"/>
    </location>
</feature>
<dbReference type="Gene3D" id="3.40.50.1820">
    <property type="entry name" value="alpha/beta hydrolase"/>
    <property type="match status" value="1"/>
</dbReference>
<dbReference type="InterPro" id="IPR001242">
    <property type="entry name" value="Condensation_dom"/>
</dbReference>
<dbReference type="InterPro" id="IPR020845">
    <property type="entry name" value="AMP-binding_CS"/>
</dbReference>
<accession>A0ABN3UPH0</accession>
<dbReference type="InterPro" id="IPR000873">
    <property type="entry name" value="AMP-dep_synth/lig_dom"/>
</dbReference>
<dbReference type="InterPro" id="IPR006162">
    <property type="entry name" value="Ppantetheine_attach_site"/>
</dbReference>
<evidence type="ECO:0000256" key="1">
    <source>
        <dbReference type="ARBA" id="ARBA00001957"/>
    </source>
</evidence>
<keyword evidence="4" id="KW-0276">Fatty acid metabolism</keyword>
<evidence type="ECO:0000256" key="2">
    <source>
        <dbReference type="ARBA" id="ARBA00022450"/>
    </source>
</evidence>
<dbReference type="Proteomes" id="UP001501842">
    <property type="component" value="Unassembled WGS sequence"/>
</dbReference>
<dbReference type="SMART" id="SM01294">
    <property type="entry name" value="PKS_PP_betabranch"/>
    <property type="match status" value="1"/>
</dbReference>
<dbReference type="InterPro" id="IPR023213">
    <property type="entry name" value="CAT-like_dom_sf"/>
</dbReference>
<evidence type="ECO:0000256" key="4">
    <source>
        <dbReference type="ARBA" id="ARBA00022832"/>
    </source>
</evidence>
<dbReference type="EMBL" id="BAAATZ010000032">
    <property type="protein sequence ID" value="GAA2736442.1"/>
    <property type="molecule type" value="Genomic_DNA"/>
</dbReference>
<comment type="cofactor">
    <cofactor evidence="1">
        <name>pantetheine 4'-phosphate</name>
        <dbReference type="ChEBI" id="CHEBI:47942"/>
    </cofactor>
</comment>
<dbReference type="PROSITE" id="PS00455">
    <property type="entry name" value="AMP_BINDING"/>
    <property type="match status" value="2"/>
</dbReference>
<dbReference type="SMART" id="SM00823">
    <property type="entry name" value="PKS_PP"/>
    <property type="match status" value="2"/>
</dbReference>
<dbReference type="Pfam" id="PF00501">
    <property type="entry name" value="AMP-binding"/>
    <property type="match status" value="2"/>
</dbReference>
<dbReference type="Gene3D" id="3.30.300.30">
    <property type="match status" value="2"/>
</dbReference>
<keyword evidence="2" id="KW-0596">Phosphopantetheine</keyword>
<name>A0ABN3UPH0_9ACTN</name>
<dbReference type="Pfam" id="PF13193">
    <property type="entry name" value="AMP-binding_C"/>
    <property type="match status" value="1"/>
</dbReference>
<reference evidence="7 8" key="1">
    <citation type="journal article" date="2019" name="Int. J. Syst. Evol. Microbiol.">
        <title>The Global Catalogue of Microorganisms (GCM) 10K type strain sequencing project: providing services to taxonomists for standard genome sequencing and annotation.</title>
        <authorList>
            <consortium name="The Broad Institute Genomics Platform"/>
            <consortium name="The Broad Institute Genome Sequencing Center for Infectious Disease"/>
            <person name="Wu L."/>
            <person name="Ma J."/>
        </authorList>
    </citation>
    <scope>NUCLEOTIDE SEQUENCE [LARGE SCALE GENOMIC DNA]</scope>
    <source>
        <strain evidence="7 8">JCM 8201</strain>
    </source>
</reference>
<evidence type="ECO:0000259" key="6">
    <source>
        <dbReference type="PROSITE" id="PS50075"/>
    </source>
</evidence>
<dbReference type="CDD" id="cd19531">
    <property type="entry name" value="LCL_NRPS-like"/>
    <property type="match status" value="1"/>
</dbReference>
<organism evidence="7 8">
    <name type="scientific">Actinocorallia aurantiaca</name>
    <dbReference type="NCBI Taxonomy" id="46204"/>
    <lineage>
        <taxon>Bacteria</taxon>
        <taxon>Bacillati</taxon>
        <taxon>Actinomycetota</taxon>
        <taxon>Actinomycetes</taxon>
        <taxon>Streptosporangiales</taxon>
        <taxon>Thermomonosporaceae</taxon>
        <taxon>Actinocorallia</taxon>
    </lineage>
</organism>
<keyword evidence="3" id="KW-0597">Phosphoprotein</keyword>
<evidence type="ECO:0000256" key="3">
    <source>
        <dbReference type="ARBA" id="ARBA00022553"/>
    </source>
</evidence>
<sequence>MRSADTWIGVLEEAARRRPDATAFTFLADDEDEAVGLTNAEFDRGARTVAAHLQREGLAGERVMLWYPSGLDYLVAFFGCLYAGAIAVPAYPPTRRHRSVERVLAIVEDATPACALTTAHIRDRLPEGTLVGGRVPVATDLLDPASADAWTRPDSGPDTVAFLQYTSGSTGRPRGVVLTHADLLANSAMIQEMFGTSERTRAVSWLPMYHDMGLIGSILQVLYCGGTSTLMSPVSFVRDPARWLRTISDTRATASGGPNFAFDLCVDRITPEERAGLDLSSWELAFNGAEPIRADTLERFSRAFADTGFRASAMTPCYGLAEATLLASARRVGSGVLRDGHGRVSSGTTPSGVRLEIVDPASRTLVEPGGTGEIWVSGPAVGQGYWNRPEVSEELFRARLADPADPATFLRTGDLGYLGEGELYVTGRHKDLVIVRGRNHYPQDVERTAETADPRVRPGGCAAFPVTLDGAEELVVVAEVGPRDRDGDLAALARAVAAAVTTAHEVRPHRVAVIRPGALRKTSSGKVQRHACKAAYLDGSLEILADDALPAEPEPPAARPGRPVRETLPSGSVARIIAAGEAVREELADLARLRPGRIDLEAPLVELGLDSIAAITLRHRIAARLGVEVPADEVLAMTGGDLVEVIALQVQKAPDLPIPGRVPPFDLPCPPGQASFWLQHHLVPDSPAHLLAMALRITGRVDAAVLNRALDRLSDRHEALRTTFPFGDGTPVGRVHVRLAPRFETRDAAGWTPERLDAETAAFAHEPFDLEHGPLLRAALFSAGPEEHRLVLAVDHLVTDLWSLEVLLRELDALYPALLSGAEPDLPEPGAYSAHVDALAEPSPEEWRALEDRLAGAPTLLALPAARPATRLMRTAEIGFALGPGLSAGIRDLARTLGTTPYSVVMAAYQALLGQWSGQDDLLVGSPAHGRESAAHTGTVGLFVNVVALRAGLAAAPTAAALVTAAHAEGRAALAHAAVPFSRVVERLRPVRDPARSPLVQAVLAWQRPGGEHGEALAALALNRAGAAATVGGLAVETLALPSGGAQFDLVLTMAELADGLAGRLQYDADLFAEGPVRAAAEHLKALLSAIVADPSGRLADLPRMRPAAPVSVSGGTPDLPLSCVHERFAAQVTARPEAVALVCGEERVTYRELDERAERLAAGLRAAGAGPGDLVALSMPRSTGLVAAAIAVLKSGAAYLPLDPAHPGERRGMVLADAAPRYLLDETGLHVLDASERPPHPPFPEADLGRLAYVIFTSGSSGRPKGVPVGHEALANLFAATAPDFGFGPDDVWTLFHSFAFDYTVWEMWGCLVHGGTLVVVPEGSALPAEDFWGLLRRERVTVLNQTPAVFREMTLAAPGLLTGLPLRHLVFGGEKLEPSHLAAWRAHGDPGVALTNMYGLTETAVVATLGRIDDPAGEIPIGRPLRGSEITLLDAAGRPADEGEICVGGTPLARGYLGRPDLTAARFTPHPALPGRRVYRTGDLARWRPDGALDYLGRLDDQVQVRGLRIEPGEVTAALTGHPKITDAVVLPETGPDGAQRLVAFAVAREPFTAAELRAYLRARLPEPMVPAAFVPIEAVPVTVNGKVDRRALPSSRPDGGAAPVTATEHEIARLVAEMVALPSVGRDDDLFALGWHSLLMTRLASRIKDRFAVAVPLHALFTDPTVERIADLVDRAKDAGATAAPAIARADRSRYLVGAGAARLPEAVRRLDRRPQS</sequence>